<feature type="compositionally biased region" description="Basic residues" evidence="1">
    <location>
        <begin position="311"/>
        <end position="320"/>
    </location>
</feature>
<feature type="region of interest" description="Disordered" evidence="1">
    <location>
        <begin position="144"/>
        <end position="190"/>
    </location>
</feature>
<dbReference type="Proteomes" id="UP001381693">
    <property type="component" value="Unassembled WGS sequence"/>
</dbReference>
<proteinExistence type="predicted"/>
<organism evidence="2 3">
    <name type="scientific">Halocaridina rubra</name>
    <name type="common">Hawaiian red shrimp</name>
    <dbReference type="NCBI Taxonomy" id="373956"/>
    <lineage>
        <taxon>Eukaryota</taxon>
        <taxon>Metazoa</taxon>
        <taxon>Ecdysozoa</taxon>
        <taxon>Arthropoda</taxon>
        <taxon>Crustacea</taxon>
        <taxon>Multicrustacea</taxon>
        <taxon>Malacostraca</taxon>
        <taxon>Eumalacostraca</taxon>
        <taxon>Eucarida</taxon>
        <taxon>Decapoda</taxon>
        <taxon>Pleocyemata</taxon>
        <taxon>Caridea</taxon>
        <taxon>Atyoidea</taxon>
        <taxon>Atyidae</taxon>
        <taxon>Halocaridina</taxon>
    </lineage>
</organism>
<protein>
    <submittedName>
        <fullName evidence="2">Uncharacterized protein</fullName>
    </submittedName>
</protein>
<evidence type="ECO:0000313" key="2">
    <source>
        <dbReference type="EMBL" id="KAK7066434.1"/>
    </source>
</evidence>
<comment type="caution">
    <text evidence="2">The sequence shown here is derived from an EMBL/GenBank/DDBJ whole genome shotgun (WGS) entry which is preliminary data.</text>
</comment>
<feature type="compositionally biased region" description="Basic and acidic residues" evidence="1">
    <location>
        <begin position="169"/>
        <end position="179"/>
    </location>
</feature>
<keyword evidence="3" id="KW-1185">Reference proteome</keyword>
<evidence type="ECO:0000256" key="1">
    <source>
        <dbReference type="SAM" id="MobiDB-lite"/>
    </source>
</evidence>
<accession>A0AAN8WS44</accession>
<feature type="compositionally biased region" description="Polar residues" evidence="1">
    <location>
        <begin position="144"/>
        <end position="154"/>
    </location>
</feature>
<feature type="compositionally biased region" description="Polar residues" evidence="1">
    <location>
        <begin position="233"/>
        <end position="252"/>
    </location>
</feature>
<evidence type="ECO:0000313" key="3">
    <source>
        <dbReference type="Proteomes" id="UP001381693"/>
    </source>
</evidence>
<gene>
    <name evidence="2" type="ORF">SK128_013771</name>
</gene>
<feature type="region of interest" description="Disordered" evidence="1">
    <location>
        <begin position="304"/>
        <end position="333"/>
    </location>
</feature>
<feature type="region of interest" description="Disordered" evidence="1">
    <location>
        <begin position="232"/>
        <end position="252"/>
    </location>
</feature>
<sequence>MVMRTDNEAGFCNLQCWCHVPSRGVLKPPCYLCVINSCSLSSKPTTFPTSSVAQIERIPPSAHATLPPQGEGTLRDVNIYTYAFQTAQETPGRNATVTNNRNVETSDTNYRELYVLLPPERELLDRLPPYVEERQSHSFWEHSIQVSPDSPSHTVNHEDVQPQHSIHVNTEELTSRDEMPSSSSNENDRKYISVVAIGSEENYTMERNITADSSAGNVSELFKKLVFDKEQQDSNSLDHSQSRGQNDSYDSNSAMTVSLEEGKSWADSEEARYQQIHKIHKRDSSSEAAERYLQSDEHLHRMWFEESSSKRGNRPGRGQRSRSFEGNGGPGGFYETQWTDLEQLLMANKIL</sequence>
<name>A0AAN8WS44_HALRR</name>
<dbReference type="EMBL" id="JAXCGZ010019195">
    <property type="protein sequence ID" value="KAK7066434.1"/>
    <property type="molecule type" value="Genomic_DNA"/>
</dbReference>
<dbReference type="AlphaFoldDB" id="A0AAN8WS44"/>
<reference evidence="2 3" key="1">
    <citation type="submission" date="2023-11" db="EMBL/GenBank/DDBJ databases">
        <title>Halocaridina rubra genome assembly.</title>
        <authorList>
            <person name="Smith C."/>
        </authorList>
    </citation>
    <scope>NUCLEOTIDE SEQUENCE [LARGE SCALE GENOMIC DNA]</scope>
    <source>
        <strain evidence="2">EP-1</strain>
        <tissue evidence="2">Whole</tissue>
    </source>
</reference>